<keyword evidence="5" id="KW-1185">Reference proteome</keyword>
<protein>
    <submittedName>
        <fullName evidence="4">Rz lytic protein</fullName>
    </submittedName>
</protein>
<evidence type="ECO:0000256" key="1">
    <source>
        <dbReference type="SAM" id="Coils"/>
    </source>
</evidence>
<gene>
    <name evidence="4" type="ORF">ACFP9W_05560</name>
</gene>
<comment type="caution">
    <text evidence="4">The sequence shown here is derived from an EMBL/GenBank/DDBJ whole genome shotgun (WGS) entry which is preliminary data.</text>
</comment>
<evidence type="ECO:0000313" key="4">
    <source>
        <dbReference type="EMBL" id="MFC6377560.1"/>
    </source>
</evidence>
<dbReference type="EMBL" id="JBHSUB010000006">
    <property type="protein sequence ID" value="MFC6377560.1"/>
    <property type="molecule type" value="Genomic_DNA"/>
</dbReference>
<feature type="region of interest" description="Disordered" evidence="2">
    <location>
        <begin position="141"/>
        <end position="164"/>
    </location>
</feature>
<evidence type="ECO:0000256" key="2">
    <source>
        <dbReference type="SAM" id="MobiDB-lite"/>
    </source>
</evidence>
<evidence type="ECO:0000313" key="5">
    <source>
        <dbReference type="Proteomes" id="UP001596230"/>
    </source>
</evidence>
<keyword evidence="3" id="KW-1133">Transmembrane helix</keyword>
<dbReference type="Proteomes" id="UP001596230">
    <property type="component" value="Unassembled WGS sequence"/>
</dbReference>
<accession>A0ABW1VX44</accession>
<sequence>MLWLTLLVKSKAIYTKLRNNAHVIIPCLFILLVCIALWGLNTSNHQLTATNERLERLSDSKDAQINELQDKNDDLADGVQKLTAAIQKQNVIMSDVLQQRADADQYNKALQSEIKTYLLSDQCAKSAVNRDAVDRLRQAAEANGVPGNHSAVSADPGRADSANH</sequence>
<evidence type="ECO:0000256" key="3">
    <source>
        <dbReference type="SAM" id="Phobius"/>
    </source>
</evidence>
<reference evidence="5" key="1">
    <citation type="journal article" date="2019" name="Int. J. Syst. Evol. Microbiol.">
        <title>The Global Catalogue of Microorganisms (GCM) 10K type strain sequencing project: providing services to taxonomists for standard genome sequencing and annotation.</title>
        <authorList>
            <consortium name="The Broad Institute Genomics Platform"/>
            <consortium name="The Broad Institute Genome Sequencing Center for Infectious Disease"/>
            <person name="Wu L."/>
            <person name="Ma J."/>
        </authorList>
    </citation>
    <scope>NUCLEOTIDE SEQUENCE [LARGE SCALE GENOMIC DNA]</scope>
    <source>
        <strain evidence="5">CGMCC 1.18518</strain>
    </source>
</reference>
<feature type="transmembrane region" description="Helical" evidence="3">
    <location>
        <begin position="21"/>
        <end position="40"/>
    </location>
</feature>
<organism evidence="4 5">
    <name type="scientific">Tatumella terrea</name>
    <dbReference type="NCBI Taxonomy" id="419007"/>
    <lineage>
        <taxon>Bacteria</taxon>
        <taxon>Pseudomonadati</taxon>
        <taxon>Pseudomonadota</taxon>
        <taxon>Gammaproteobacteria</taxon>
        <taxon>Enterobacterales</taxon>
        <taxon>Erwiniaceae</taxon>
        <taxon>Tatumella</taxon>
    </lineage>
</organism>
<proteinExistence type="predicted"/>
<feature type="coiled-coil region" evidence="1">
    <location>
        <begin position="47"/>
        <end position="85"/>
    </location>
</feature>
<keyword evidence="3" id="KW-0812">Transmembrane</keyword>
<name>A0ABW1VX44_9GAMM</name>
<keyword evidence="3" id="KW-0472">Membrane</keyword>
<keyword evidence="1" id="KW-0175">Coiled coil</keyword>
<dbReference type="RefSeq" id="WP_385948573.1">
    <property type="nucleotide sequence ID" value="NZ_JBHSUB010000006.1"/>
</dbReference>